<protein>
    <recommendedName>
        <fullName evidence="3">Acyl carrier protein</fullName>
    </recommendedName>
</protein>
<evidence type="ECO:0000313" key="2">
    <source>
        <dbReference type="Proteomes" id="UP000642673"/>
    </source>
</evidence>
<sequence>MDRLELTGLTRILRFWGGEEEGVELNEDALDLYWVELGYDCLSVLQTTGYIERKFDILIDGELLELADTPRRYLALVNSVLGARAAV</sequence>
<reference evidence="2" key="1">
    <citation type="journal article" date="2019" name="Int. J. Syst. Evol. Microbiol.">
        <title>The Global Catalogue of Microorganisms (GCM) 10K type strain sequencing project: providing services to taxonomists for standard genome sequencing and annotation.</title>
        <authorList>
            <consortium name="The Broad Institute Genomics Platform"/>
            <consortium name="The Broad Institute Genome Sequencing Center for Infectious Disease"/>
            <person name="Wu L."/>
            <person name="Ma J."/>
        </authorList>
    </citation>
    <scope>NUCLEOTIDE SEQUENCE [LARGE SCALE GENOMIC DNA]</scope>
    <source>
        <strain evidence="2">JCM 4738</strain>
    </source>
</reference>
<organism evidence="1 2">
    <name type="scientific">Streptomyces cirratus</name>
    <dbReference type="NCBI Taxonomy" id="68187"/>
    <lineage>
        <taxon>Bacteria</taxon>
        <taxon>Bacillati</taxon>
        <taxon>Actinomycetota</taxon>
        <taxon>Actinomycetes</taxon>
        <taxon>Kitasatosporales</taxon>
        <taxon>Streptomycetaceae</taxon>
        <taxon>Streptomyces</taxon>
    </lineage>
</organism>
<dbReference type="EMBL" id="BMVP01000021">
    <property type="protein sequence ID" value="GHB82268.1"/>
    <property type="molecule type" value="Genomic_DNA"/>
</dbReference>
<evidence type="ECO:0008006" key="3">
    <source>
        <dbReference type="Google" id="ProtNLM"/>
    </source>
</evidence>
<dbReference type="RefSeq" id="WP_190187517.1">
    <property type="nucleotide sequence ID" value="NZ_BMVP01000021.1"/>
</dbReference>
<proteinExistence type="predicted"/>
<dbReference type="InterPro" id="IPR036736">
    <property type="entry name" value="ACP-like_sf"/>
</dbReference>
<accession>A0ABQ3F1N2</accession>
<name>A0ABQ3F1N2_9ACTN</name>
<evidence type="ECO:0000313" key="1">
    <source>
        <dbReference type="EMBL" id="GHB82268.1"/>
    </source>
</evidence>
<comment type="caution">
    <text evidence="1">The sequence shown here is derived from an EMBL/GenBank/DDBJ whole genome shotgun (WGS) entry which is preliminary data.</text>
</comment>
<dbReference type="Proteomes" id="UP000642673">
    <property type="component" value="Unassembled WGS sequence"/>
</dbReference>
<keyword evidence="2" id="KW-1185">Reference proteome</keyword>
<dbReference type="Gene3D" id="1.10.1200.10">
    <property type="entry name" value="ACP-like"/>
    <property type="match status" value="1"/>
</dbReference>
<gene>
    <name evidence="1" type="ORF">GCM10010347_61500</name>
</gene>
<dbReference type="SUPFAM" id="SSF47336">
    <property type="entry name" value="ACP-like"/>
    <property type="match status" value="1"/>
</dbReference>